<proteinExistence type="predicted"/>
<dbReference type="OrthoDB" id="9807923at2"/>
<dbReference type="SUPFAM" id="SSF55961">
    <property type="entry name" value="Bet v1-like"/>
    <property type="match status" value="1"/>
</dbReference>
<evidence type="ECO:0000313" key="2">
    <source>
        <dbReference type="Proteomes" id="UP000273022"/>
    </source>
</evidence>
<dbReference type="AlphaFoldDB" id="A0A3A6TU30"/>
<protein>
    <submittedName>
        <fullName evidence="1">Polyketide cyclase</fullName>
    </submittedName>
</protein>
<dbReference type="EMBL" id="QYYH01000056">
    <property type="protein sequence ID" value="RJY15020.1"/>
    <property type="molecule type" value="Genomic_DNA"/>
</dbReference>
<gene>
    <name evidence="1" type="ORF">D5R81_10240</name>
</gene>
<dbReference type="InterPro" id="IPR023393">
    <property type="entry name" value="START-like_dom_sf"/>
</dbReference>
<evidence type="ECO:0000313" key="1">
    <source>
        <dbReference type="EMBL" id="RJY15020.1"/>
    </source>
</evidence>
<comment type="caution">
    <text evidence="1">The sequence shown here is derived from an EMBL/GenBank/DDBJ whole genome shotgun (WGS) entry which is preliminary data.</text>
</comment>
<sequence length="178" mass="20423">MLKKIAIGLLVIIAIPFITALFVQTDYSVVRSVTINQPLPKVFEYVKLLKNQNEYSVWAKADPNTKHSYLGNDGEVGFISIWESENPEVGFGEQEIKNIIPNQRIDFELRFFKPFEATEPAYMAIETVNNAETKVSWGFSGHIDYPLNLMFLFVDFEKRIGDDLQEGLQNLKVIMEKN</sequence>
<dbReference type="RefSeq" id="WP_121853546.1">
    <property type="nucleotide sequence ID" value="NZ_CP037952.1"/>
</dbReference>
<reference evidence="1 2" key="1">
    <citation type="submission" date="2018-09" db="EMBL/GenBank/DDBJ databases">
        <title>Phylogeny of the Shewanellaceae, and recommendation for two new genera, Pseudoshewanella and Parashewanella.</title>
        <authorList>
            <person name="Wang G."/>
        </authorList>
    </citation>
    <scope>NUCLEOTIDE SEQUENCE [LARGE SCALE GENOMIC DNA]</scope>
    <source>
        <strain evidence="1 2">KCTC 22492</strain>
    </source>
</reference>
<organism evidence="1 2">
    <name type="scientific">Parashewanella spongiae</name>
    <dbReference type="NCBI Taxonomy" id="342950"/>
    <lineage>
        <taxon>Bacteria</taxon>
        <taxon>Pseudomonadati</taxon>
        <taxon>Pseudomonadota</taxon>
        <taxon>Gammaproteobacteria</taxon>
        <taxon>Alteromonadales</taxon>
        <taxon>Shewanellaceae</taxon>
        <taxon>Parashewanella</taxon>
    </lineage>
</organism>
<dbReference type="Proteomes" id="UP000273022">
    <property type="component" value="Unassembled WGS sequence"/>
</dbReference>
<accession>A0A3A6TU30</accession>
<dbReference type="Gene3D" id="3.30.530.20">
    <property type="match status" value="1"/>
</dbReference>
<keyword evidence="2" id="KW-1185">Reference proteome</keyword>
<name>A0A3A6TU30_9GAMM</name>
<dbReference type="CDD" id="cd07818">
    <property type="entry name" value="SRPBCC_1"/>
    <property type="match status" value="1"/>
</dbReference>